<dbReference type="EMBL" id="CZPZ01000011">
    <property type="protein sequence ID" value="CUS34858.1"/>
    <property type="molecule type" value="Genomic_DNA"/>
</dbReference>
<keyword evidence="10" id="KW-1185">Reference proteome</keyword>
<feature type="transmembrane region" description="Helical" evidence="7">
    <location>
        <begin position="228"/>
        <end position="244"/>
    </location>
</feature>
<feature type="transmembrane region" description="Helical" evidence="7">
    <location>
        <begin position="332"/>
        <end position="355"/>
    </location>
</feature>
<dbReference type="Proteomes" id="UP000198736">
    <property type="component" value="Unassembled WGS sequence"/>
</dbReference>
<feature type="transmembrane region" description="Helical" evidence="7">
    <location>
        <begin position="91"/>
        <end position="109"/>
    </location>
</feature>
<sequence>MKIRIASIESFRVLAIFAVILWHTSTFVPNLSRFAEGHLPVVLAGPVVLTGHLLWWMGLPYFLITAGYFFRQSALPHEDFIAHFLRYTSPLGWLLFGWLCIYIVVPSNWPTEVLSHGWWQPFYSAVQKNIHILADKHIHLFLEGGRPVWHLWFLPALIASLAALTLVAVFQLQKYLIHLIVILYVLILAEEFIGGDPFNSAIYLGKWMLAILLTALGWWLAEREQPSMAMACSLIVGGYVFTIIEGTVMRSLFQSSYLVIQKHAFLGGIALSIGIFLLALAKPTLGQSTPLPFLARFTLGVYVSHILVMYTLRPILWSKLGNWPLREVLGALVVYAVSVLVTLGVGKVPIARYLVMKPVRKQPRAVIGDAN</sequence>
<evidence type="ECO:0000256" key="1">
    <source>
        <dbReference type="ARBA" id="ARBA00004651"/>
    </source>
</evidence>
<feature type="transmembrane region" description="Helical" evidence="7">
    <location>
        <begin position="52"/>
        <end position="70"/>
    </location>
</feature>
<evidence type="ECO:0000313" key="9">
    <source>
        <dbReference type="EMBL" id="CUS34858.1"/>
    </source>
</evidence>
<evidence type="ECO:0000259" key="8">
    <source>
        <dbReference type="Pfam" id="PF01757"/>
    </source>
</evidence>
<dbReference type="Pfam" id="PF01757">
    <property type="entry name" value="Acyl_transf_3"/>
    <property type="match status" value="1"/>
</dbReference>
<feature type="domain" description="Acyltransferase 3" evidence="8">
    <location>
        <begin position="6"/>
        <end position="342"/>
    </location>
</feature>
<protein>
    <recommendedName>
        <fullName evidence="8">Acyltransferase 3 domain-containing protein</fullName>
    </recommendedName>
</protein>
<dbReference type="RefSeq" id="WP_090896260.1">
    <property type="nucleotide sequence ID" value="NZ_CZPZ01000011.1"/>
</dbReference>
<name>A0A0S4LDR4_9BACT</name>
<accession>A0A0S4LDR4</accession>
<comment type="similarity">
    <text evidence="2">Belongs to the acyltransferase 3 family.</text>
</comment>
<feature type="transmembrane region" description="Helical" evidence="7">
    <location>
        <begin position="201"/>
        <end position="221"/>
    </location>
</feature>
<evidence type="ECO:0000256" key="3">
    <source>
        <dbReference type="ARBA" id="ARBA00022475"/>
    </source>
</evidence>
<comment type="subcellular location">
    <subcellularLocation>
        <location evidence="1">Cell membrane</location>
        <topology evidence="1">Multi-pass membrane protein</topology>
    </subcellularLocation>
</comment>
<dbReference type="GO" id="GO:0016413">
    <property type="term" value="F:O-acetyltransferase activity"/>
    <property type="evidence" value="ECO:0007669"/>
    <property type="project" value="TreeGrafter"/>
</dbReference>
<keyword evidence="3" id="KW-1003">Cell membrane</keyword>
<evidence type="ECO:0000256" key="6">
    <source>
        <dbReference type="ARBA" id="ARBA00023136"/>
    </source>
</evidence>
<dbReference type="GO" id="GO:0005886">
    <property type="term" value="C:plasma membrane"/>
    <property type="evidence" value="ECO:0007669"/>
    <property type="project" value="UniProtKB-SubCell"/>
</dbReference>
<feature type="transmembrane region" description="Helical" evidence="7">
    <location>
        <begin position="293"/>
        <end position="312"/>
    </location>
</feature>
<feature type="transmembrane region" description="Helical" evidence="7">
    <location>
        <begin position="149"/>
        <end position="169"/>
    </location>
</feature>
<dbReference type="InterPro" id="IPR002656">
    <property type="entry name" value="Acyl_transf_3_dom"/>
</dbReference>
<feature type="transmembrane region" description="Helical" evidence="7">
    <location>
        <begin position="176"/>
        <end position="195"/>
    </location>
</feature>
<evidence type="ECO:0000313" key="10">
    <source>
        <dbReference type="Proteomes" id="UP000198736"/>
    </source>
</evidence>
<evidence type="ECO:0000256" key="7">
    <source>
        <dbReference type="SAM" id="Phobius"/>
    </source>
</evidence>
<proteinExistence type="inferred from homology"/>
<evidence type="ECO:0000256" key="4">
    <source>
        <dbReference type="ARBA" id="ARBA00022692"/>
    </source>
</evidence>
<evidence type="ECO:0000256" key="2">
    <source>
        <dbReference type="ARBA" id="ARBA00007400"/>
    </source>
</evidence>
<keyword evidence="5 7" id="KW-1133">Transmembrane helix</keyword>
<dbReference type="OrthoDB" id="1072135at2"/>
<dbReference type="GO" id="GO:0009246">
    <property type="term" value="P:enterobacterial common antigen biosynthetic process"/>
    <property type="evidence" value="ECO:0007669"/>
    <property type="project" value="TreeGrafter"/>
</dbReference>
<keyword evidence="4 7" id="KW-0812">Transmembrane</keyword>
<reference evidence="10" key="1">
    <citation type="submission" date="2015-10" db="EMBL/GenBank/DDBJ databases">
        <authorList>
            <person name="Luecker S."/>
            <person name="Luecker S."/>
        </authorList>
    </citation>
    <scope>NUCLEOTIDE SEQUENCE [LARGE SCALE GENOMIC DNA]</scope>
</reference>
<gene>
    <name evidence="9" type="ORF">COMA2_190064</name>
</gene>
<dbReference type="PANTHER" id="PTHR40074:SF2">
    <property type="entry name" value="O-ACETYLTRANSFERASE WECH"/>
    <property type="match status" value="1"/>
</dbReference>
<keyword evidence="6 7" id="KW-0472">Membrane</keyword>
<dbReference type="STRING" id="1742973.COMA2_190064"/>
<feature type="transmembrane region" description="Helical" evidence="7">
    <location>
        <begin position="12"/>
        <end position="32"/>
    </location>
</feature>
<feature type="transmembrane region" description="Helical" evidence="7">
    <location>
        <begin position="264"/>
        <end position="281"/>
    </location>
</feature>
<dbReference type="PANTHER" id="PTHR40074">
    <property type="entry name" value="O-ACETYLTRANSFERASE WECH"/>
    <property type="match status" value="1"/>
</dbReference>
<evidence type="ECO:0000256" key="5">
    <source>
        <dbReference type="ARBA" id="ARBA00022989"/>
    </source>
</evidence>
<dbReference type="AlphaFoldDB" id="A0A0S4LDR4"/>
<organism evidence="9 10">
    <name type="scientific">Candidatus Nitrospira nitrificans</name>
    <dbReference type="NCBI Taxonomy" id="1742973"/>
    <lineage>
        <taxon>Bacteria</taxon>
        <taxon>Pseudomonadati</taxon>
        <taxon>Nitrospirota</taxon>
        <taxon>Nitrospiria</taxon>
        <taxon>Nitrospirales</taxon>
        <taxon>Nitrospiraceae</taxon>
        <taxon>Nitrospira</taxon>
    </lineage>
</organism>